<dbReference type="EC" id="3.2.2.6" evidence="3"/>
<comment type="subcellular location">
    <subcellularLocation>
        <location evidence="2">Cytoplasm</location>
    </subcellularLocation>
    <subcellularLocation>
        <location evidence="1">Nucleus</location>
    </subcellularLocation>
</comment>
<evidence type="ECO:0000256" key="1">
    <source>
        <dbReference type="ARBA" id="ARBA00004123"/>
    </source>
</evidence>
<dbReference type="Pfam" id="PF20160">
    <property type="entry name" value="C-JID"/>
    <property type="match status" value="1"/>
</dbReference>
<feature type="domain" description="TIR" evidence="13">
    <location>
        <begin position="19"/>
        <end position="184"/>
    </location>
</feature>
<dbReference type="PANTHER" id="PTHR11017:SF570">
    <property type="entry name" value="DISEASE RESISTANCE PROTEIN (TIR-NBS CLASS)-RELATED"/>
    <property type="match status" value="1"/>
</dbReference>
<dbReference type="InterPro" id="IPR042197">
    <property type="entry name" value="Apaf_helical"/>
</dbReference>
<dbReference type="InterPro" id="IPR003591">
    <property type="entry name" value="Leu-rich_rpt_typical-subtyp"/>
</dbReference>
<evidence type="ECO:0000256" key="11">
    <source>
        <dbReference type="ARBA" id="ARBA00047304"/>
    </source>
</evidence>
<gene>
    <name evidence="14" type="ORF">PVL29_002521</name>
</gene>
<dbReference type="Pfam" id="PF00931">
    <property type="entry name" value="NB-ARC"/>
    <property type="match status" value="1"/>
</dbReference>
<dbReference type="GO" id="GO:0061809">
    <property type="term" value="F:NAD+ nucleosidase activity, cyclic ADP-ribose generating"/>
    <property type="evidence" value="ECO:0007669"/>
    <property type="project" value="UniProtKB-EC"/>
</dbReference>
<dbReference type="GO" id="GO:0005634">
    <property type="term" value="C:nucleus"/>
    <property type="evidence" value="ECO:0007669"/>
    <property type="project" value="UniProtKB-SubCell"/>
</dbReference>
<evidence type="ECO:0000256" key="10">
    <source>
        <dbReference type="ARBA" id="ARBA00023242"/>
    </source>
</evidence>
<dbReference type="Proteomes" id="UP001168098">
    <property type="component" value="Unassembled WGS sequence"/>
</dbReference>
<accession>A0AA39AH36</accession>
<dbReference type="Gene3D" id="1.10.8.430">
    <property type="entry name" value="Helical domain of apoptotic protease-activating factors"/>
    <property type="match status" value="1"/>
</dbReference>
<dbReference type="InterPro" id="IPR035897">
    <property type="entry name" value="Toll_tir_struct_dom_sf"/>
</dbReference>
<keyword evidence="15" id="KW-1185">Reference proteome</keyword>
<dbReference type="Pfam" id="PF23282">
    <property type="entry name" value="WHD_ROQ1"/>
    <property type="match status" value="1"/>
</dbReference>
<reference evidence="14 15" key="1">
    <citation type="journal article" date="2023" name="BMC Biotechnol.">
        <title>Vitis rotundifolia cv Carlos genome sequencing.</title>
        <authorList>
            <person name="Huff M."/>
            <person name="Hulse-Kemp A."/>
            <person name="Scheffler B."/>
            <person name="Youngblood R."/>
            <person name="Simpson S."/>
            <person name="Babiker E."/>
            <person name="Staton M."/>
        </authorList>
    </citation>
    <scope>NUCLEOTIDE SEQUENCE [LARGE SCALE GENOMIC DNA]</scope>
    <source>
        <tissue evidence="14">Leaf</tissue>
    </source>
</reference>
<dbReference type="SUPFAM" id="SSF52200">
    <property type="entry name" value="Toll/Interleukin receptor TIR domain"/>
    <property type="match status" value="1"/>
</dbReference>
<name>A0AA39AH36_VITRO</name>
<dbReference type="InterPro" id="IPR027417">
    <property type="entry name" value="P-loop_NTPase"/>
</dbReference>
<comment type="catalytic activity">
    <reaction evidence="11">
        <text>NAD(+) + H2O = ADP-D-ribose + nicotinamide + H(+)</text>
        <dbReference type="Rhea" id="RHEA:16301"/>
        <dbReference type="ChEBI" id="CHEBI:15377"/>
        <dbReference type="ChEBI" id="CHEBI:15378"/>
        <dbReference type="ChEBI" id="CHEBI:17154"/>
        <dbReference type="ChEBI" id="CHEBI:57540"/>
        <dbReference type="ChEBI" id="CHEBI:57967"/>
        <dbReference type="EC" id="3.2.2.6"/>
    </reaction>
    <physiologicalReaction direction="left-to-right" evidence="11">
        <dbReference type="Rhea" id="RHEA:16302"/>
    </physiologicalReaction>
</comment>
<dbReference type="SUPFAM" id="SSF52540">
    <property type="entry name" value="P-loop containing nucleoside triphosphate hydrolases"/>
    <property type="match status" value="1"/>
</dbReference>
<evidence type="ECO:0000256" key="9">
    <source>
        <dbReference type="ARBA" id="ARBA00023027"/>
    </source>
</evidence>
<organism evidence="14 15">
    <name type="scientific">Vitis rotundifolia</name>
    <name type="common">Muscadine grape</name>
    <dbReference type="NCBI Taxonomy" id="103349"/>
    <lineage>
        <taxon>Eukaryota</taxon>
        <taxon>Viridiplantae</taxon>
        <taxon>Streptophyta</taxon>
        <taxon>Embryophyta</taxon>
        <taxon>Tracheophyta</taxon>
        <taxon>Spermatophyta</taxon>
        <taxon>Magnoliopsida</taxon>
        <taxon>eudicotyledons</taxon>
        <taxon>Gunneridae</taxon>
        <taxon>Pentapetalae</taxon>
        <taxon>rosids</taxon>
        <taxon>Vitales</taxon>
        <taxon>Vitaceae</taxon>
        <taxon>Viteae</taxon>
        <taxon>Vitis</taxon>
    </lineage>
</organism>
<evidence type="ECO:0000259" key="13">
    <source>
        <dbReference type="PROSITE" id="PS50104"/>
    </source>
</evidence>
<comment type="caution">
    <text evidence="14">The sequence shown here is derived from an EMBL/GenBank/DDBJ whole genome shotgun (WGS) entry which is preliminary data.</text>
</comment>
<evidence type="ECO:0000256" key="3">
    <source>
        <dbReference type="ARBA" id="ARBA00011982"/>
    </source>
</evidence>
<dbReference type="GO" id="GO:0043068">
    <property type="term" value="P:positive regulation of programmed cell death"/>
    <property type="evidence" value="ECO:0007669"/>
    <property type="project" value="UniProtKB-ARBA"/>
</dbReference>
<keyword evidence="4" id="KW-0963">Cytoplasm</keyword>
<keyword evidence="6" id="KW-0677">Repeat</keyword>
<dbReference type="Pfam" id="PF23286">
    <property type="entry name" value="LRR_13"/>
    <property type="match status" value="1"/>
</dbReference>
<dbReference type="SMART" id="SM00369">
    <property type="entry name" value="LRR_TYP"/>
    <property type="match status" value="9"/>
</dbReference>
<dbReference type="SMART" id="SM00255">
    <property type="entry name" value="TIR"/>
    <property type="match status" value="1"/>
</dbReference>
<evidence type="ECO:0000256" key="6">
    <source>
        <dbReference type="ARBA" id="ARBA00022737"/>
    </source>
</evidence>
<dbReference type="Gene3D" id="3.80.10.10">
    <property type="entry name" value="Ribonuclease Inhibitor"/>
    <property type="match status" value="4"/>
</dbReference>
<keyword evidence="5" id="KW-0433">Leucine-rich repeat</keyword>
<evidence type="ECO:0000256" key="4">
    <source>
        <dbReference type="ARBA" id="ARBA00022490"/>
    </source>
</evidence>
<keyword evidence="9" id="KW-0520">NAD</keyword>
<evidence type="ECO:0000256" key="7">
    <source>
        <dbReference type="ARBA" id="ARBA00022801"/>
    </source>
</evidence>
<dbReference type="SUPFAM" id="SSF52058">
    <property type="entry name" value="L domain-like"/>
    <property type="match status" value="2"/>
</dbReference>
<evidence type="ECO:0000256" key="8">
    <source>
        <dbReference type="ARBA" id="ARBA00022821"/>
    </source>
</evidence>
<dbReference type="GO" id="GO:0043531">
    <property type="term" value="F:ADP binding"/>
    <property type="evidence" value="ECO:0007669"/>
    <property type="project" value="InterPro"/>
</dbReference>
<dbReference type="FunFam" id="1.10.8.430:FF:000002">
    <property type="entry name" value="Disease resistance protein (TIR-NBS-LRR class)"/>
    <property type="match status" value="1"/>
</dbReference>
<dbReference type="PANTHER" id="PTHR11017">
    <property type="entry name" value="LEUCINE-RICH REPEAT-CONTAINING PROTEIN"/>
    <property type="match status" value="1"/>
</dbReference>
<dbReference type="EMBL" id="JARBHA010000002">
    <property type="protein sequence ID" value="KAJ9707523.1"/>
    <property type="molecule type" value="Genomic_DNA"/>
</dbReference>
<keyword evidence="7" id="KW-0378">Hydrolase</keyword>
<evidence type="ECO:0000313" key="14">
    <source>
        <dbReference type="EMBL" id="KAJ9707523.1"/>
    </source>
</evidence>
<dbReference type="InterPro" id="IPR058546">
    <property type="entry name" value="RPS4B/Roq1-like_LRR"/>
</dbReference>
<dbReference type="InterPro" id="IPR058192">
    <property type="entry name" value="WHD_ROQ1-like"/>
</dbReference>
<evidence type="ECO:0000256" key="5">
    <source>
        <dbReference type="ARBA" id="ARBA00022614"/>
    </source>
</evidence>
<dbReference type="PRINTS" id="PR00364">
    <property type="entry name" value="DISEASERSIST"/>
</dbReference>
<dbReference type="InterPro" id="IPR045344">
    <property type="entry name" value="C-JID"/>
</dbReference>
<dbReference type="Pfam" id="PF01582">
    <property type="entry name" value="TIR"/>
    <property type="match status" value="1"/>
</dbReference>
<keyword evidence="10" id="KW-0539">Nucleus</keyword>
<proteinExistence type="inferred from homology"/>
<dbReference type="PROSITE" id="PS50104">
    <property type="entry name" value="TIR"/>
    <property type="match status" value="1"/>
</dbReference>
<keyword evidence="8" id="KW-0611">Plant defense</keyword>
<comment type="similarity">
    <text evidence="12">Belongs to the disease resistance TIR-NB-LRR family.</text>
</comment>
<evidence type="ECO:0000313" key="15">
    <source>
        <dbReference type="Proteomes" id="UP001168098"/>
    </source>
</evidence>
<evidence type="ECO:0000256" key="12">
    <source>
        <dbReference type="ARBA" id="ARBA00061488"/>
    </source>
</evidence>
<evidence type="ECO:0000256" key="2">
    <source>
        <dbReference type="ARBA" id="ARBA00004496"/>
    </source>
</evidence>
<dbReference type="InterPro" id="IPR055414">
    <property type="entry name" value="LRR_R13L4/SHOC2-like"/>
</dbReference>
<dbReference type="FunFam" id="3.40.50.10140:FF:000007">
    <property type="entry name" value="Disease resistance protein (TIR-NBS-LRR class)"/>
    <property type="match status" value="1"/>
</dbReference>
<dbReference type="GO" id="GO:0005737">
    <property type="term" value="C:cytoplasm"/>
    <property type="evidence" value="ECO:0007669"/>
    <property type="project" value="UniProtKB-SubCell"/>
</dbReference>
<dbReference type="InterPro" id="IPR000157">
    <property type="entry name" value="TIR_dom"/>
</dbReference>
<sequence>MASSSTQKPSSSSAPTPKCNFDVFLSFRGEDTRYSFTDHLFVSLDRMGINTFRDNKLERGGEIAQELLRTIEGSRSSIIVFSERYADSKWCLDELTKIMECKREMDQIVLPVFYHVHPSDVRKQTGSFGKAFAKHGTTVDEEKVKRWRAAMTEASSLSGWHVIKDYEYESKYIDEILEVIRKRLGPKHLHVDDDIVGMDSRLEELKSLINSQLHDVHLVGIYGTGGIGKTTIAKFVYNEIQCEFNGASFLENVKESFKKGCQLQLQQLLHGIVGQKIDLSNIDDGINILKNRLKSKKVLIVIDDVDNLEQLRSLLGSRNWFESRNWFGAGTTVIVTTRDQQLLRCYGADVTYEVQKLDYAEAIKLFNKHAFKQNAPKEDYVKLSNCMVDYAQGIPLALKVLGSSLHGMTIDEWKSAWDKLKNNPEKEINDVLRISYDMLGGSERKVFLDIACFFEGEDKDFVSKILDGCDLYATCNIRVLCDKCLITISNNMIQMHNLIQQMGWAIVREEYPKDPSKWSRLWDPNDIYDAFFGQKVMENIETISLDLSRAKEMWLSSKALAKMKKVFAMMEKLRLLKVYYNDHHSSRRKKSKVFLLKDFEFPPNLIYLHWEGYTSKSLPSNFHGENLVAINLKSSNIKELLQGEKCLAKLKFIDLSYSQQLIKIPEFSRMPKLERLDLEGCTSFHNLDSSVGVLHDMKFLWKLWLTKFLRKLNFSETGIKELPSSIGSLTSLEKLSLSGCSKFKKFPDIFANMGHLRELCLSHSGIKELPSSIGFLTSLEILDLMGCSKFEKFPDIFANLGHLRHLILNESGIKELPSSISYLESLQTLHLSYCSNFENFPEISGINMKCLKHVSLGGTAIKELPKGIGCLETLETLSLFYCSNLEKLPEFQRNMGSLKCLNVDGTAIKELPSSIRHLTGLYDLHLSNSAIKELPFHIDHLTQLRRLEMRDCKNLRSLPSNIYQLKSLRNWFLSGCSNLEVFSEITEDMECLERLYLRDLAIKELPSSIERLKSLVLLELNNCENLETLPNSIGNLTCLRILHIHNCPKLHKLFNNPRNLQCRLIELDVGGCNLMEGSIRSDIWRLFSLESLTVSDSNIRCIPVDIIQLSQLKALRMNHCPMLEEILELPSSLRRIEAHGCPCLEALSSDPRHLFWSYLINCFKSQIQAFVSHRRDHLNIVIPGRSGIPEWVSHKSMGREMRIKLPKNWYEDKNFLGFSLFFHHIPLDDDDDICKTIYDCTHPCDSFHFDGGPRLELQISHGDQFEHVDTISFVGNCKTSSIYRSRFYVEYDHKGSTSPDPALRVAYFPQIAISSKYRSNGWNNFKARFQGPFGCGDKVAFKVESCGIHLIYDDAQDHHQYSLQLFNDKRSHDDIEDHPHHKKSRHA</sequence>
<dbReference type="InterPro" id="IPR044974">
    <property type="entry name" value="Disease_R_plants"/>
</dbReference>
<dbReference type="InterPro" id="IPR002182">
    <property type="entry name" value="NB-ARC"/>
</dbReference>
<dbReference type="GO" id="GO:0007165">
    <property type="term" value="P:signal transduction"/>
    <property type="evidence" value="ECO:0007669"/>
    <property type="project" value="InterPro"/>
</dbReference>
<dbReference type="GO" id="GO:0050832">
    <property type="term" value="P:defense response to fungus"/>
    <property type="evidence" value="ECO:0007669"/>
    <property type="project" value="UniProtKB-ARBA"/>
</dbReference>
<dbReference type="Pfam" id="PF23598">
    <property type="entry name" value="LRR_14"/>
    <property type="match status" value="1"/>
</dbReference>
<dbReference type="InterPro" id="IPR032675">
    <property type="entry name" value="LRR_dom_sf"/>
</dbReference>
<dbReference type="Gene3D" id="3.40.50.300">
    <property type="entry name" value="P-loop containing nucleotide triphosphate hydrolases"/>
    <property type="match status" value="1"/>
</dbReference>
<protein>
    <recommendedName>
        <fullName evidence="3">ADP-ribosyl cyclase/cyclic ADP-ribose hydrolase</fullName>
        <ecNumber evidence="3">3.2.2.6</ecNumber>
    </recommendedName>
</protein>
<dbReference type="Gene3D" id="3.40.50.10140">
    <property type="entry name" value="Toll/interleukin-1 receptor homology (TIR) domain"/>
    <property type="match status" value="1"/>
</dbReference>